<dbReference type="AlphaFoldDB" id="A0A8J3W4R6"/>
<protein>
    <submittedName>
        <fullName evidence="2">Uncharacterized protein</fullName>
    </submittedName>
</protein>
<feature type="compositionally biased region" description="Pro residues" evidence="1">
    <location>
        <begin position="93"/>
        <end position="102"/>
    </location>
</feature>
<gene>
    <name evidence="2" type="ORF">Plo01_24810</name>
</gene>
<feature type="region of interest" description="Disordered" evidence="1">
    <location>
        <begin position="1"/>
        <end position="40"/>
    </location>
</feature>
<proteinExistence type="predicted"/>
<keyword evidence="3" id="KW-1185">Reference proteome</keyword>
<evidence type="ECO:0000313" key="3">
    <source>
        <dbReference type="Proteomes" id="UP000616724"/>
    </source>
</evidence>
<comment type="caution">
    <text evidence="2">The sequence shown here is derived from an EMBL/GenBank/DDBJ whole genome shotgun (WGS) entry which is preliminary data.</text>
</comment>
<evidence type="ECO:0000256" key="1">
    <source>
        <dbReference type="SAM" id="MobiDB-lite"/>
    </source>
</evidence>
<dbReference type="EMBL" id="BOOH01000019">
    <property type="protein sequence ID" value="GIH76052.1"/>
    <property type="molecule type" value="Genomic_DNA"/>
</dbReference>
<accession>A0A8J3W4R6</accession>
<dbReference type="Proteomes" id="UP000616724">
    <property type="component" value="Unassembled WGS sequence"/>
</dbReference>
<reference evidence="2 3" key="1">
    <citation type="submission" date="2021-01" db="EMBL/GenBank/DDBJ databases">
        <title>Whole genome shotgun sequence of Planobispora longispora NBRC 13918.</title>
        <authorList>
            <person name="Komaki H."/>
            <person name="Tamura T."/>
        </authorList>
    </citation>
    <scope>NUCLEOTIDE SEQUENCE [LARGE SCALE GENOMIC DNA]</scope>
    <source>
        <strain evidence="2 3">NBRC 13918</strain>
    </source>
</reference>
<sequence>MHNEITEDGDRSNAQLNRPARRHPRTSRADSAGPIPSPALTTGVHIRSRILIRGSIVLASQSILCSAHSLGQHILEGMKPASGAPRRHLPTSPFKPPSPAPPARRFSVNDQVTHDRYGLGVVMSVEDEVAVFVDFGSRQERITTPFNKLYKL</sequence>
<feature type="compositionally biased region" description="Basic and acidic residues" evidence="1">
    <location>
        <begin position="1"/>
        <end position="11"/>
    </location>
</feature>
<name>A0A8J3W4R6_9ACTN</name>
<organism evidence="2 3">
    <name type="scientific">Planobispora longispora</name>
    <dbReference type="NCBI Taxonomy" id="28887"/>
    <lineage>
        <taxon>Bacteria</taxon>
        <taxon>Bacillati</taxon>
        <taxon>Actinomycetota</taxon>
        <taxon>Actinomycetes</taxon>
        <taxon>Streptosporangiales</taxon>
        <taxon>Streptosporangiaceae</taxon>
        <taxon>Planobispora</taxon>
    </lineage>
</organism>
<feature type="region of interest" description="Disordered" evidence="1">
    <location>
        <begin position="79"/>
        <end position="104"/>
    </location>
</feature>
<evidence type="ECO:0000313" key="2">
    <source>
        <dbReference type="EMBL" id="GIH76052.1"/>
    </source>
</evidence>